<gene>
    <name evidence="2" type="ORF">HUJ06_005713</name>
</gene>
<feature type="transmembrane region" description="Helical" evidence="1">
    <location>
        <begin position="12"/>
        <end position="32"/>
    </location>
</feature>
<dbReference type="AlphaFoldDB" id="A0A822YSJ5"/>
<organism evidence="2 3">
    <name type="scientific">Nelumbo nucifera</name>
    <name type="common">Sacred lotus</name>
    <dbReference type="NCBI Taxonomy" id="4432"/>
    <lineage>
        <taxon>Eukaryota</taxon>
        <taxon>Viridiplantae</taxon>
        <taxon>Streptophyta</taxon>
        <taxon>Embryophyta</taxon>
        <taxon>Tracheophyta</taxon>
        <taxon>Spermatophyta</taxon>
        <taxon>Magnoliopsida</taxon>
        <taxon>Proteales</taxon>
        <taxon>Nelumbonaceae</taxon>
        <taxon>Nelumbo</taxon>
    </lineage>
</organism>
<keyword evidence="1" id="KW-1133">Transmembrane helix</keyword>
<evidence type="ECO:0000313" key="3">
    <source>
        <dbReference type="Proteomes" id="UP000607653"/>
    </source>
</evidence>
<name>A0A822YSJ5_NELNU</name>
<comment type="caution">
    <text evidence="2">The sequence shown here is derived from an EMBL/GenBank/DDBJ whole genome shotgun (WGS) entry which is preliminary data.</text>
</comment>
<keyword evidence="1" id="KW-0812">Transmembrane</keyword>
<evidence type="ECO:0000313" key="2">
    <source>
        <dbReference type="EMBL" id="DAD35073.1"/>
    </source>
</evidence>
<proteinExistence type="predicted"/>
<dbReference type="EMBL" id="DUZY01000004">
    <property type="protein sequence ID" value="DAD35073.1"/>
    <property type="molecule type" value="Genomic_DNA"/>
</dbReference>
<accession>A0A822YSJ5</accession>
<dbReference type="Proteomes" id="UP000607653">
    <property type="component" value="Unassembled WGS sequence"/>
</dbReference>
<keyword evidence="1" id="KW-0472">Membrane</keyword>
<reference evidence="2 3" key="1">
    <citation type="journal article" date="2020" name="Mol. Biol. Evol.">
        <title>Distinct Expression and Methylation Patterns for Genes with Different Fates following a Single Whole-Genome Duplication in Flowering Plants.</title>
        <authorList>
            <person name="Shi T."/>
            <person name="Rahmani R.S."/>
            <person name="Gugger P.F."/>
            <person name="Wang M."/>
            <person name="Li H."/>
            <person name="Zhang Y."/>
            <person name="Li Z."/>
            <person name="Wang Q."/>
            <person name="Van de Peer Y."/>
            <person name="Marchal K."/>
            <person name="Chen J."/>
        </authorList>
    </citation>
    <scope>NUCLEOTIDE SEQUENCE [LARGE SCALE GENOMIC DNA]</scope>
    <source>
        <tissue evidence="2">Leaf</tissue>
    </source>
</reference>
<keyword evidence="3" id="KW-1185">Reference proteome</keyword>
<protein>
    <submittedName>
        <fullName evidence="2">Uncharacterized protein</fullName>
    </submittedName>
</protein>
<evidence type="ECO:0000256" key="1">
    <source>
        <dbReference type="SAM" id="Phobius"/>
    </source>
</evidence>
<sequence>MEIEGAEPEFPIRIISFCSFAIPIIVFTHGWLAFTESFLSRAWSSMVTGLSLLYFSRVHAKWKTPPVKLFWWEILFLAILRIVDACNVTRFNTSIQLLSFGLQMFSSSYSLPISCQLSFLSLYPLAYQFMSVVQQERGGQRSRNRVANQSCLIVLLGLAHRHINSWVVGCYKVLLFEGMVVCGNRVLSHVVLLHCCSEMEDQSQTVLVAVLLTVRCGCCRLWQC</sequence>